<sequence length="175" mass="20216">MNTVFWSDGHVDHLPAVKQRGFETIEAFQEYYADTWCSTVTKRTKIFCVGDMALTHQGLVFLKKLPGYKHLILGNHDKERQNDIRDLMEVFDDIDGFYKHKKSPLYIAHCPSHPSQLRGRLMVHGHTHMQVIPDERYINVCFDLLPNGPVSIEDIVSGKYRSYRKPENVIQTATA</sequence>
<evidence type="ECO:0000313" key="1">
    <source>
        <dbReference type="EMBL" id="QGH72045.1"/>
    </source>
</evidence>
<dbReference type="Gene3D" id="3.60.21.10">
    <property type="match status" value="1"/>
</dbReference>
<name>A0A6B7ZF55_9CAUD</name>
<accession>A0A6B7ZF55</accession>
<protein>
    <submittedName>
        <fullName evidence="1">Putative serine/threonine protein phosphatase</fullName>
    </submittedName>
</protein>
<evidence type="ECO:0000313" key="2">
    <source>
        <dbReference type="Proteomes" id="UP000464669"/>
    </source>
</evidence>
<dbReference type="InterPro" id="IPR029052">
    <property type="entry name" value="Metallo-depent_PP-like"/>
</dbReference>
<reference evidence="1 2" key="1">
    <citation type="submission" date="2019-11" db="EMBL/GenBank/DDBJ databases">
        <authorList>
            <person name="Lewis R."/>
            <person name="Clooney A.G."/>
            <person name="Stockdale S.R."/>
            <person name="Buttimer C."/>
            <person name="Draper L.A."/>
            <person name="Ross R.P."/>
            <person name="Hill C."/>
        </authorList>
    </citation>
    <scope>NUCLEOTIDE SEQUENCE [LARGE SCALE GENOMIC DNA]</scope>
</reference>
<dbReference type="SUPFAM" id="SSF56300">
    <property type="entry name" value="Metallo-dependent phosphatases"/>
    <property type="match status" value="1"/>
</dbReference>
<proteinExistence type="predicted"/>
<keyword evidence="2" id="KW-1185">Reference proteome</keyword>
<dbReference type="Proteomes" id="UP000464669">
    <property type="component" value="Segment"/>
</dbReference>
<dbReference type="EMBL" id="MN642089">
    <property type="protein sequence ID" value="QGH72045.1"/>
    <property type="molecule type" value="Genomic_DNA"/>
</dbReference>
<organism evidence="1 2">
    <name type="scientific">Klebsiella phage N1M2</name>
    <dbReference type="NCBI Taxonomy" id="2664939"/>
    <lineage>
        <taxon>Viruses</taxon>
        <taxon>Duplodnaviria</taxon>
        <taxon>Heunggongvirae</taxon>
        <taxon>Uroviricota</taxon>
        <taxon>Caudoviricetes</taxon>
        <taxon>Chimalliviridae</taxon>
        <taxon>Nimduovirus</taxon>
        <taxon>Nimduovirus N1M2</taxon>
    </lineage>
</organism>
<gene>
    <name evidence="1" type="ORF">N1M2_182</name>
</gene>